<evidence type="ECO:0000256" key="4">
    <source>
        <dbReference type="ARBA" id="ARBA00010731"/>
    </source>
</evidence>
<evidence type="ECO:0000256" key="14">
    <source>
        <dbReference type="ARBA" id="ARBA00023242"/>
    </source>
</evidence>
<keyword evidence="16" id="KW-0137">Centromere</keyword>
<keyword evidence="9" id="KW-0493">Microtubule</keyword>
<evidence type="ECO:0000256" key="6">
    <source>
        <dbReference type="ARBA" id="ARBA00022454"/>
    </source>
</evidence>
<proteinExistence type="inferred from homology"/>
<evidence type="ECO:0000256" key="3">
    <source>
        <dbReference type="ARBA" id="ARBA00004629"/>
    </source>
</evidence>
<feature type="region of interest" description="Disordered" evidence="18">
    <location>
        <begin position="94"/>
        <end position="237"/>
    </location>
</feature>
<keyword evidence="11" id="KW-0159">Chromosome partition</keyword>
<keyword evidence="13" id="KW-0206">Cytoskeleton</keyword>
<name>A0AAX4HBY4_9ASCO</name>
<gene>
    <name evidence="19" type="ORF">PUMCH_003227</name>
</gene>
<evidence type="ECO:0000256" key="5">
    <source>
        <dbReference type="ARBA" id="ARBA00014520"/>
    </source>
</evidence>
<keyword evidence="20" id="KW-1185">Reference proteome</keyword>
<organism evidence="19 20">
    <name type="scientific">Australozyma saopauloensis</name>
    <dbReference type="NCBI Taxonomy" id="291208"/>
    <lineage>
        <taxon>Eukaryota</taxon>
        <taxon>Fungi</taxon>
        <taxon>Dikarya</taxon>
        <taxon>Ascomycota</taxon>
        <taxon>Saccharomycotina</taxon>
        <taxon>Pichiomycetes</taxon>
        <taxon>Metschnikowiaceae</taxon>
        <taxon>Australozyma</taxon>
    </lineage>
</organism>
<dbReference type="KEGG" id="asau:88174291"/>
<evidence type="ECO:0000256" key="12">
    <source>
        <dbReference type="ARBA" id="ARBA00022838"/>
    </source>
</evidence>
<dbReference type="GeneID" id="88174291"/>
<evidence type="ECO:0000256" key="15">
    <source>
        <dbReference type="ARBA" id="ARBA00023306"/>
    </source>
</evidence>
<evidence type="ECO:0000256" key="17">
    <source>
        <dbReference type="ARBA" id="ARBA00029735"/>
    </source>
</evidence>
<comment type="subcellular location">
    <subcellularLocation>
        <location evidence="3">Chromosome</location>
        <location evidence="3">Centromere</location>
        <location evidence="3">Kinetochore</location>
    </subcellularLocation>
    <subcellularLocation>
        <location evidence="2">Cytoplasm</location>
        <location evidence="2">Cytoskeleton</location>
        <location evidence="2">Spindle</location>
    </subcellularLocation>
    <subcellularLocation>
        <location evidence="1">Nucleus</location>
    </subcellularLocation>
</comment>
<evidence type="ECO:0000256" key="16">
    <source>
        <dbReference type="ARBA" id="ARBA00023328"/>
    </source>
</evidence>
<keyword evidence="6" id="KW-0158">Chromosome</keyword>
<feature type="compositionally biased region" description="Polar residues" evidence="18">
    <location>
        <begin position="226"/>
        <end position="237"/>
    </location>
</feature>
<dbReference type="GO" id="GO:0005874">
    <property type="term" value="C:microtubule"/>
    <property type="evidence" value="ECO:0007669"/>
    <property type="project" value="UniProtKB-KW"/>
</dbReference>
<feature type="compositionally biased region" description="Polar residues" evidence="18">
    <location>
        <begin position="137"/>
        <end position="151"/>
    </location>
</feature>
<evidence type="ECO:0000256" key="1">
    <source>
        <dbReference type="ARBA" id="ARBA00004123"/>
    </source>
</evidence>
<evidence type="ECO:0000256" key="10">
    <source>
        <dbReference type="ARBA" id="ARBA00022776"/>
    </source>
</evidence>
<dbReference type="PANTHER" id="PTHR28200">
    <property type="entry name" value="DASH COMPLEX SUBUNIT ASK1"/>
    <property type="match status" value="1"/>
</dbReference>
<dbReference type="GO" id="GO:0008608">
    <property type="term" value="P:attachment of spindle microtubules to kinetochore"/>
    <property type="evidence" value="ECO:0007669"/>
    <property type="project" value="InterPro"/>
</dbReference>
<dbReference type="AlphaFoldDB" id="A0AAX4HBY4"/>
<evidence type="ECO:0000256" key="7">
    <source>
        <dbReference type="ARBA" id="ARBA00022490"/>
    </source>
</evidence>
<dbReference type="EMBL" id="CP138897">
    <property type="protein sequence ID" value="WPK25891.1"/>
    <property type="molecule type" value="Genomic_DNA"/>
</dbReference>
<evidence type="ECO:0000313" key="19">
    <source>
        <dbReference type="EMBL" id="WPK25891.1"/>
    </source>
</evidence>
<dbReference type="RefSeq" id="XP_062878273.1">
    <property type="nucleotide sequence ID" value="XM_063022203.1"/>
</dbReference>
<reference evidence="19 20" key="1">
    <citation type="submission" date="2023-10" db="EMBL/GenBank/DDBJ databases">
        <title>Draft Genome Sequence of Candida saopaulonensis from a very Premature Infant with Sepsis.</title>
        <authorList>
            <person name="Ning Y."/>
            <person name="Dai R."/>
            <person name="Xiao M."/>
            <person name="Xu Y."/>
            <person name="Yan Q."/>
            <person name="Zhang L."/>
        </authorList>
    </citation>
    <scope>NUCLEOTIDE SEQUENCE [LARGE SCALE GENOMIC DNA]</scope>
    <source>
        <strain evidence="19 20">19XY460</strain>
    </source>
</reference>
<feature type="compositionally biased region" description="Basic and acidic residues" evidence="18">
    <location>
        <begin position="115"/>
        <end position="135"/>
    </location>
</feature>
<evidence type="ECO:0000256" key="11">
    <source>
        <dbReference type="ARBA" id="ARBA00022829"/>
    </source>
</evidence>
<dbReference type="PANTHER" id="PTHR28200:SF1">
    <property type="entry name" value="DASH COMPLEX SUBUNIT ASK1"/>
    <property type="match status" value="1"/>
</dbReference>
<dbReference type="GO" id="GO:0042729">
    <property type="term" value="C:DASH complex"/>
    <property type="evidence" value="ECO:0007669"/>
    <property type="project" value="InterPro"/>
</dbReference>
<dbReference type="GO" id="GO:0051301">
    <property type="term" value="P:cell division"/>
    <property type="evidence" value="ECO:0007669"/>
    <property type="project" value="UniProtKB-KW"/>
</dbReference>
<keyword evidence="12" id="KW-0995">Kinetochore</keyword>
<keyword evidence="14" id="KW-0539">Nucleus</keyword>
<feature type="compositionally biased region" description="Low complexity" evidence="18">
    <location>
        <begin position="98"/>
        <end position="110"/>
    </location>
</feature>
<keyword evidence="15" id="KW-0131">Cell cycle</keyword>
<evidence type="ECO:0000256" key="2">
    <source>
        <dbReference type="ARBA" id="ARBA00004186"/>
    </source>
</evidence>
<feature type="region of interest" description="Disordered" evidence="18">
    <location>
        <begin position="251"/>
        <end position="279"/>
    </location>
</feature>
<keyword evidence="7" id="KW-0963">Cytoplasm</keyword>
<evidence type="ECO:0000256" key="8">
    <source>
        <dbReference type="ARBA" id="ARBA00022618"/>
    </source>
</evidence>
<evidence type="ECO:0000256" key="13">
    <source>
        <dbReference type="ARBA" id="ARBA00023212"/>
    </source>
</evidence>
<dbReference type="Pfam" id="PF08655">
    <property type="entry name" value="DASH_Ask1"/>
    <property type="match status" value="1"/>
</dbReference>
<protein>
    <recommendedName>
        <fullName evidence="5">DASH complex subunit ASK1</fullName>
    </recommendedName>
    <alternativeName>
        <fullName evidence="17">Outer kinetochore protein ASK1</fullName>
    </alternativeName>
</protein>
<evidence type="ECO:0000256" key="9">
    <source>
        <dbReference type="ARBA" id="ARBA00022701"/>
    </source>
</evidence>
<keyword evidence="10" id="KW-0498">Mitosis</keyword>
<keyword evidence="8" id="KW-0132">Cell division</keyword>
<sequence>MSANRRKSVINLNAPRTENTQISSAAELERLEQETTLVLQEIDHNLSRANAIINDKMFPVLKKYAAATGKMWESVGFWKSFMEEAADIEIEAQNDKLPPQTIAPTQAPQALHSPETNHEKVYDHGGDGSTSRDDEPNTSTPNKKASASTLLPSEHLAASAGRNANPLRLVVSPRKHTPTRSERRVSILTNFMDSSPPLPERPILLSDAGRQASHSSSFIGRAARENTPSQDDSDELNSNLVRLSPIALGDIASTPREASRKRSAEDDLNLAKDPTPPILHSVQRTNKRLAHGETRQLRYSDQHRDLIDNINDPNGQFHMSPPRMTSALLNQLHKANASEVAQNQNTEPRDLNLREYNSADISGSPVRRNVLMHEFESDTNVFTVDNKTATGMTEATTTEFHTVVEGEQGVSAAQNARALSRSFSQMIEDVLDDPGGNRTQ</sequence>
<comment type="similarity">
    <text evidence="4">Belongs to the DASH complex ASK1 family.</text>
</comment>
<evidence type="ECO:0000256" key="18">
    <source>
        <dbReference type="SAM" id="MobiDB-lite"/>
    </source>
</evidence>
<dbReference type="InterPro" id="IPR013964">
    <property type="entry name" value="DASH_Ask1"/>
</dbReference>
<dbReference type="GO" id="GO:0044732">
    <property type="term" value="C:mitotic spindle pole body"/>
    <property type="evidence" value="ECO:0007669"/>
    <property type="project" value="TreeGrafter"/>
</dbReference>
<dbReference type="Proteomes" id="UP001338582">
    <property type="component" value="Chromosome 4"/>
</dbReference>
<dbReference type="GO" id="GO:0072686">
    <property type="term" value="C:mitotic spindle"/>
    <property type="evidence" value="ECO:0007669"/>
    <property type="project" value="InterPro"/>
</dbReference>
<accession>A0AAX4HBY4</accession>
<evidence type="ECO:0000313" key="20">
    <source>
        <dbReference type="Proteomes" id="UP001338582"/>
    </source>
</evidence>